<gene>
    <name evidence="22" type="ORF">SAMN04488557_2990</name>
</gene>
<evidence type="ECO:0000256" key="1">
    <source>
        <dbReference type="ARBA" id="ARBA00000085"/>
    </source>
</evidence>
<evidence type="ECO:0000256" key="10">
    <source>
        <dbReference type="ARBA" id="ARBA00022737"/>
    </source>
</evidence>
<evidence type="ECO:0000256" key="6">
    <source>
        <dbReference type="ARBA" id="ARBA00022606"/>
    </source>
</evidence>
<sequence>MSESIANRVRSGWPAGSGEMAERIRCLDWASTPLGPTDSWPSNLIHTVEVMLAAGVQIVLFWGPQYVALYNDTYAPTIGRKHPAALGRPAIENWRELWDDLEPLLRSVRLSGQTVVAKDRPFYIERNGYGEHVFFDISYSAVPDEVGNVAGVMCIVNETTTRVAAERAQREAEAAAARLAAIVQSSDDAIVSKDLNGIITSWNEGAQRLFGYTADEVIGKPITMLIPSDRQDEEVNILARIRRGERTKHFETKRRRRDGSIFDISLTISPVKDRDGNIIGASKIGRDITERKRAQETQALLIGELNHRVKNTLASVQAIAQQTLRRARSSEDFVSSFSGRIQSLARVHTLLGATSWRSAELGELVRDQLRYGAIDEARVTSSGPQVQLGPQTALHLAMMLHELATNAIKYGALSVQDGRVLVEWSVDDSTLHLRWRESGSIPVRVSGRRGFGSTLIEQSAKGEGGSAHMRISADGISWDVDLPLPRSAFPAPETGPEAQPAALPPLPAPKPTLNGKRVLIIEDEPLVALDLQDTLLSAGAVVVAMIASAPDALNIVKSERLDAAVLDGNLHGKPVDEIAAALTRSNVPFVFISGYGRESLPRGFGDAPLLNKPFSSSALLEATTRLFEAREGTIAIRRL</sequence>
<dbReference type="PROSITE" id="PS50110">
    <property type="entry name" value="RESPONSE_REGULATORY"/>
    <property type="match status" value="1"/>
</dbReference>
<evidence type="ECO:0000256" key="17">
    <source>
        <dbReference type="PROSITE-ProRule" id="PRU00169"/>
    </source>
</evidence>
<evidence type="ECO:0000259" key="21">
    <source>
        <dbReference type="PROSITE" id="PS50113"/>
    </source>
</evidence>
<keyword evidence="11" id="KW-0547">Nucleotide-binding</keyword>
<name>A0A1I7NR01_9HYPH</name>
<keyword evidence="6" id="KW-0716">Sensory transduction</keyword>
<dbReference type="SMART" id="SM00911">
    <property type="entry name" value="HWE_HK"/>
    <property type="match status" value="1"/>
</dbReference>
<dbReference type="GO" id="GO:0004673">
    <property type="term" value="F:protein histidine kinase activity"/>
    <property type="evidence" value="ECO:0007669"/>
    <property type="project" value="UniProtKB-EC"/>
</dbReference>
<evidence type="ECO:0000256" key="13">
    <source>
        <dbReference type="ARBA" id="ARBA00022840"/>
    </source>
</evidence>
<evidence type="ECO:0000256" key="8">
    <source>
        <dbReference type="ARBA" id="ARBA00022643"/>
    </source>
</evidence>
<dbReference type="PROSITE" id="PS50112">
    <property type="entry name" value="PAS"/>
    <property type="match status" value="1"/>
</dbReference>
<dbReference type="SUPFAM" id="SSF55874">
    <property type="entry name" value="ATPase domain of HSP90 chaperone/DNA topoisomerase II/histidine kinase"/>
    <property type="match status" value="1"/>
</dbReference>
<keyword evidence="16" id="KW-0675">Receptor</keyword>
<dbReference type="RefSeq" id="WP_092868521.1">
    <property type="nucleotide sequence ID" value="NZ_FPCH01000003.1"/>
</dbReference>
<dbReference type="InterPro" id="IPR036890">
    <property type="entry name" value="HATPase_C_sf"/>
</dbReference>
<dbReference type="EMBL" id="FPCH01000003">
    <property type="protein sequence ID" value="SFV37096.1"/>
    <property type="molecule type" value="Genomic_DNA"/>
</dbReference>
<dbReference type="InterPro" id="IPR035965">
    <property type="entry name" value="PAS-like_dom_sf"/>
</dbReference>
<dbReference type="SMART" id="SM00086">
    <property type="entry name" value="PAC"/>
    <property type="match status" value="1"/>
</dbReference>
<dbReference type="InterPro" id="IPR013767">
    <property type="entry name" value="PAS_fold"/>
</dbReference>
<evidence type="ECO:0000256" key="5">
    <source>
        <dbReference type="ARBA" id="ARBA00022553"/>
    </source>
</evidence>
<evidence type="ECO:0000256" key="7">
    <source>
        <dbReference type="ARBA" id="ARBA00022630"/>
    </source>
</evidence>
<dbReference type="STRING" id="51670.SAMN04488557_2990"/>
<evidence type="ECO:0000256" key="9">
    <source>
        <dbReference type="ARBA" id="ARBA00022679"/>
    </source>
</evidence>
<evidence type="ECO:0000256" key="4">
    <source>
        <dbReference type="ARBA" id="ARBA00022543"/>
    </source>
</evidence>
<dbReference type="GO" id="GO:0009881">
    <property type="term" value="F:photoreceptor activity"/>
    <property type="evidence" value="ECO:0007669"/>
    <property type="project" value="UniProtKB-KW"/>
</dbReference>
<accession>A0A1I7NR01</accession>
<evidence type="ECO:0000256" key="18">
    <source>
        <dbReference type="SAM" id="MobiDB-lite"/>
    </source>
</evidence>
<keyword evidence="4" id="KW-0600">Photoreceptor protein</keyword>
<protein>
    <recommendedName>
        <fullName evidence="3">Blue-light-activated histidine kinase</fullName>
        <ecNumber evidence="2">2.7.13.3</ecNumber>
    </recommendedName>
</protein>
<dbReference type="InterPro" id="IPR001610">
    <property type="entry name" value="PAC"/>
</dbReference>
<dbReference type="InterPro" id="IPR000014">
    <property type="entry name" value="PAS"/>
</dbReference>
<dbReference type="InterPro" id="IPR001789">
    <property type="entry name" value="Sig_transdc_resp-reg_receiver"/>
</dbReference>
<dbReference type="Gene3D" id="3.40.50.2300">
    <property type="match status" value="1"/>
</dbReference>
<dbReference type="GO" id="GO:0006355">
    <property type="term" value="P:regulation of DNA-templated transcription"/>
    <property type="evidence" value="ECO:0007669"/>
    <property type="project" value="InterPro"/>
</dbReference>
<dbReference type="InterPro" id="IPR011006">
    <property type="entry name" value="CheY-like_superfamily"/>
</dbReference>
<dbReference type="InterPro" id="IPR011102">
    <property type="entry name" value="Sig_transdc_His_kinase_HWE"/>
</dbReference>
<evidence type="ECO:0000259" key="19">
    <source>
        <dbReference type="PROSITE" id="PS50110"/>
    </source>
</evidence>
<dbReference type="NCBIfam" id="TIGR00229">
    <property type="entry name" value="sensory_box"/>
    <property type="match status" value="1"/>
</dbReference>
<proteinExistence type="predicted"/>
<dbReference type="Proteomes" id="UP000199423">
    <property type="component" value="Unassembled WGS sequence"/>
</dbReference>
<keyword evidence="10" id="KW-0677">Repeat</keyword>
<evidence type="ECO:0000313" key="22">
    <source>
        <dbReference type="EMBL" id="SFV37096.1"/>
    </source>
</evidence>
<dbReference type="GO" id="GO:0005524">
    <property type="term" value="F:ATP binding"/>
    <property type="evidence" value="ECO:0007669"/>
    <property type="project" value="UniProtKB-KW"/>
</dbReference>
<reference evidence="23" key="1">
    <citation type="submission" date="2016-10" db="EMBL/GenBank/DDBJ databases">
        <authorList>
            <person name="Varghese N."/>
            <person name="Submissions S."/>
        </authorList>
    </citation>
    <scope>NUCLEOTIDE SEQUENCE [LARGE SCALE GENOMIC DNA]</scope>
    <source>
        <strain evidence="23">DSM 1565</strain>
    </source>
</reference>
<keyword evidence="8" id="KW-0288">FMN</keyword>
<evidence type="ECO:0000256" key="3">
    <source>
        <dbReference type="ARBA" id="ARBA00021740"/>
    </source>
</evidence>
<evidence type="ECO:0000256" key="16">
    <source>
        <dbReference type="ARBA" id="ARBA00023170"/>
    </source>
</evidence>
<keyword evidence="13" id="KW-0067">ATP-binding</keyword>
<feature type="domain" description="PAC" evidence="21">
    <location>
        <begin position="248"/>
        <end position="300"/>
    </location>
</feature>
<dbReference type="PANTHER" id="PTHR41523:SF8">
    <property type="entry name" value="ETHYLENE RESPONSE SENSOR PROTEIN"/>
    <property type="match status" value="1"/>
</dbReference>
<dbReference type="Pfam" id="PF07536">
    <property type="entry name" value="HWE_HK"/>
    <property type="match status" value="1"/>
</dbReference>
<dbReference type="SMART" id="SM00448">
    <property type="entry name" value="REC"/>
    <property type="match status" value="1"/>
</dbReference>
<dbReference type="SUPFAM" id="SSF55785">
    <property type="entry name" value="PYP-like sensor domain (PAS domain)"/>
    <property type="match status" value="1"/>
</dbReference>
<evidence type="ECO:0000256" key="2">
    <source>
        <dbReference type="ARBA" id="ARBA00012438"/>
    </source>
</evidence>
<evidence type="ECO:0000259" key="20">
    <source>
        <dbReference type="PROSITE" id="PS50112"/>
    </source>
</evidence>
<feature type="domain" description="PAS" evidence="20">
    <location>
        <begin position="175"/>
        <end position="231"/>
    </location>
</feature>
<dbReference type="EC" id="2.7.13.3" evidence="2"/>
<dbReference type="Pfam" id="PF00989">
    <property type="entry name" value="PAS"/>
    <property type="match status" value="1"/>
</dbReference>
<evidence type="ECO:0000256" key="15">
    <source>
        <dbReference type="ARBA" id="ARBA00023026"/>
    </source>
</evidence>
<feature type="domain" description="Response regulatory" evidence="19">
    <location>
        <begin position="517"/>
        <end position="627"/>
    </location>
</feature>
<feature type="region of interest" description="Disordered" evidence="18">
    <location>
        <begin position="487"/>
        <end position="508"/>
    </location>
</feature>
<feature type="modified residue" description="4-aspartylphosphate" evidence="17">
    <location>
        <position position="567"/>
    </location>
</feature>
<keyword evidence="23" id="KW-1185">Reference proteome</keyword>
<dbReference type="Gene3D" id="3.30.565.10">
    <property type="entry name" value="Histidine kinase-like ATPase, C-terminal domain"/>
    <property type="match status" value="1"/>
</dbReference>
<evidence type="ECO:0000256" key="11">
    <source>
        <dbReference type="ARBA" id="ARBA00022741"/>
    </source>
</evidence>
<keyword evidence="12" id="KW-0418">Kinase</keyword>
<dbReference type="SUPFAM" id="SSF52172">
    <property type="entry name" value="CheY-like"/>
    <property type="match status" value="1"/>
</dbReference>
<organism evidence="22 23">
    <name type="scientific">Hyphomicrobium facile</name>
    <dbReference type="NCBI Taxonomy" id="51670"/>
    <lineage>
        <taxon>Bacteria</taxon>
        <taxon>Pseudomonadati</taxon>
        <taxon>Pseudomonadota</taxon>
        <taxon>Alphaproteobacteria</taxon>
        <taxon>Hyphomicrobiales</taxon>
        <taxon>Hyphomicrobiaceae</taxon>
        <taxon>Hyphomicrobium</taxon>
    </lineage>
</organism>
<dbReference type="OrthoDB" id="7185134at2"/>
<keyword evidence="9" id="KW-0808">Transferase</keyword>
<evidence type="ECO:0000313" key="23">
    <source>
        <dbReference type="Proteomes" id="UP000199423"/>
    </source>
</evidence>
<dbReference type="PROSITE" id="PS50113">
    <property type="entry name" value="PAC"/>
    <property type="match status" value="1"/>
</dbReference>
<comment type="catalytic activity">
    <reaction evidence="1">
        <text>ATP + protein L-histidine = ADP + protein N-phospho-L-histidine.</text>
        <dbReference type="EC" id="2.7.13.3"/>
    </reaction>
</comment>
<evidence type="ECO:0000256" key="12">
    <source>
        <dbReference type="ARBA" id="ARBA00022777"/>
    </source>
</evidence>
<keyword evidence="7" id="KW-0285">Flavoprotein</keyword>
<dbReference type="PANTHER" id="PTHR41523">
    <property type="entry name" value="TWO-COMPONENT SYSTEM SENSOR PROTEIN"/>
    <property type="match status" value="1"/>
</dbReference>
<dbReference type="CDD" id="cd00130">
    <property type="entry name" value="PAS"/>
    <property type="match status" value="1"/>
</dbReference>
<dbReference type="InterPro" id="IPR000700">
    <property type="entry name" value="PAS-assoc_C"/>
</dbReference>
<keyword evidence="15" id="KW-0843">Virulence</keyword>
<dbReference type="Gene3D" id="3.30.450.20">
    <property type="entry name" value="PAS domain"/>
    <property type="match status" value="2"/>
</dbReference>
<dbReference type="AlphaFoldDB" id="A0A1I7NR01"/>
<evidence type="ECO:0000256" key="14">
    <source>
        <dbReference type="ARBA" id="ARBA00022991"/>
    </source>
</evidence>
<dbReference type="SMART" id="SM00091">
    <property type="entry name" value="PAS"/>
    <property type="match status" value="2"/>
</dbReference>
<dbReference type="GO" id="GO:0000160">
    <property type="term" value="P:phosphorelay signal transduction system"/>
    <property type="evidence" value="ECO:0007669"/>
    <property type="project" value="InterPro"/>
</dbReference>
<keyword evidence="5 17" id="KW-0597">Phosphoprotein</keyword>
<keyword evidence="14" id="KW-0157">Chromophore</keyword>